<reference evidence="2" key="1">
    <citation type="submission" date="2023-01" db="EMBL/GenBank/DDBJ databases">
        <title>Colletotrichum chrysophilum M932 genome sequence.</title>
        <authorList>
            <person name="Baroncelli R."/>
        </authorList>
    </citation>
    <scope>NUCLEOTIDE SEQUENCE</scope>
    <source>
        <strain evidence="2">M932</strain>
    </source>
</reference>
<name>A0AAD9AT21_9PEZI</name>
<dbReference type="Proteomes" id="UP001243330">
    <property type="component" value="Unassembled WGS sequence"/>
</dbReference>
<comment type="caution">
    <text evidence="2">The sequence shown here is derived from an EMBL/GenBank/DDBJ whole genome shotgun (WGS) entry which is preliminary data.</text>
</comment>
<sequence>MPTSAALDLNTTDKPFDQKRTRGLQAVLKLATGGSSHVSTHVTHGNMNCPEGSMSGQIPPAQVQDNQTSSDFQTSGKRSYPQREGSDDGEDEDTPRRKRSRTEKSPPFAKKLACPFHRNDTENHRKHRSCAGPGWTSIHRLKEHILRHHALPTYCPRCLKTFNAETECRLHLRQAALCPLSDSTPPEGYNKEQGTALRTRSKGNAEREWKAIYRLLFPGVPEELIPSPYYDDDDTQLEKLQRRESNRFQRHMEHTVPRSVSQLLEQTRFELSTSLDVPVRTRLVEIVVRAVAEASQSYRQRESPTTEAQAPAVLNRPSTLTQHPGTHGALDSILHLSTNTPTQEPFQPQANVQQHDSLVYELNHSTGIRDGIEHQDNDLRPGNELLVDPLLLDMSLFDWNPDQDTSFQGP</sequence>
<feature type="compositionally biased region" description="Polar residues" evidence="1">
    <location>
        <begin position="63"/>
        <end position="77"/>
    </location>
</feature>
<evidence type="ECO:0000313" key="3">
    <source>
        <dbReference type="Proteomes" id="UP001243330"/>
    </source>
</evidence>
<accession>A0AAD9AT21</accession>
<organism evidence="2 3">
    <name type="scientific">Colletotrichum chrysophilum</name>
    <dbReference type="NCBI Taxonomy" id="1836956"/>
    <lineage>
        <taxon>Eukaryota</taxon>
        <taxon>Fungi</taxon>
        <taxon>Dikarya</taxon>
        <taxon>Ascomycota</taxon>
        <taxon>Pezizomycotina</taxon>
        <taxon>Sordariomycetes</taxon>
        <taxon>Hypocreomycetidae</taxon>
        <taxon>Glomerellales</taxon>
        <taxon>Glomerellaceae</taxon>
        <taxon>Colletotrichum</taxon>
        <taxon>Colletotrichum gloeosporioides species complex</taxon>
    </lineage>
</organism>
<dbReference type="PANTHER" id="PTHR38166:SF1">
    <property type="entry name" value="C2H2-TYPE DOMAIN-CONTAINING PROTEIN"/>
    <property type="match status" value="1"/>
</dbReference>
<evidence type="ECO:0000256" key="1">
    <source>
        <dbReference type="SAM" id="MobiDB-lite"/>
    </source>
</evidence>
<feature type="compositionally biased region" description="Polar residues" evidence="1">
    <location>
        <begin position="1"/>
        <end position="13"/>
    </location>
</feature>
<feature type="region of interest" description="Disordered" evidence="1">
    <location>
        <begin position="1"/>
        <end position="20"/>
    </location>
</feature>
<feature type="compositionally biased region" description="Polar residues" evidence="1">
    <location>
        <begin position="33"/>
        <end position="46"/>
    </location>
</feature>
<dbReference type="EMBL" id="JAQOWY010000052">
    <property type="protein sequence ID" value="KAK1853558.1"/>
    <property type="molecule type" value="Genomic_DNA"/>
</dbReference>
<gene>
    <name evidence="2" type="ORF">CCHR01_03767</name>
</gene>
<dbReference type="AlphaFoldDB" id="A0AAD9AT21"/>
<feature type="region of interest" description="Disordered" evidence="1">
    <location>
        <begin position="33"/>
        <end position="114"/>
    </location>
</feature>
<evidence type="ECO:0000313" key="2">
    <source>
        <dbReference type="EMBL" id="KAK1853558.1"/>
    </source>
</evidence>
<keyword evidence="3" id="KW-1185">Reference proteome</keyword>
<evidence type="ECO:0008006" key="4">
    <source>
        <dbReference type="Google" id="ProtNLM"/>
    </source>
</evidence>
<dbReference type="PANTHER" id="PTHR38166">
    <property type="entry name" value="C2H2-TYPE DOMAIN-CONTAINING PROTEIN-RELATED"/>
    <property type="match status" value="1"/>
</dbReference>
<protein>
    <recommendedName>
        <fullName evidence="4">C2H2-type domain-containing protein</fullName>
    </recommendedName>
</protein>
<proteinExistence type="predicted"/>